<reference evidence="2 3" key="2">
    <citation type="submission" date="2018-06" db="EMBL/GenBank/DDBJ databases">
        <title>Metagenomic assembly of (sub)arctic Cyanobacteria and their associated microbiome from non-axenic cultures.</title>
        <authorList>
            <person name="Baurain D."/>
        </authorList>
    </citation>
    <scope>NUCLEOTIDE SEQUENCE [LARGE SCALE GENOMIC DNA]</scope>
    <source>
        <strain evidence="2">ULC066bin1</strain>
    </source>
</reference>
<dbReference type="SUPFAM" id="SSF47598">
    <property type="entry name" value="Ribbon-helix-helix"/>
    <property type="match status" value="1"/>
</dbReference>
<dbReference type="InterPro" id="IPR012869">
    <property type="entry name" value="RHH_5"/>
</dbReference>
<protein>
    <submittedName>
        <fullName evidence="2">Toxin-antitoxin system HicB family antitoxin</fullName>
    </submittedName>
</protein>
<reference evidence="2 3" key="1">
    <citation type="submission" date="2018-04" db="EMBL/GenBank/DDBJ databases">
        <authorList>
            <person name="Go L.Y."/>
            <person name="Mitchell J.A."/>
        </authorList>
    </citation>
    <scope>NUCLEOTIDE SEQUENCE [LARGE SCALE GENOMIC DNA]</scope>
    <source>
        <strain evidence="2">ULC066bin1</strain>
    </source>
</reference>
<name>A0A2W4Y3B4_9CYAN</name>
<dbReference type="AlphaFoldDB" id="A0A2W4Y3B4"/>
<comment type="caution">
    <text evidence="2">The sequence shown here is derived from an EMBL/GenBank/DDBJ whole genome shotgun (WGS) entry which is preliminary data.</text>
</comment>
<dbReference type="InterPro" id="IPR010985">
    <property type="entry name" value="Ribbon_hlx_hlx"/>
</dbReference>
<proteinExistence type="predicted"/>
<sequence>MPSRSGQNVGISTYVSPEVKEALEKWAAEQDRSLSWLMAKILVDALENQGRLGKQKS</sequence>
<dbReference type="Proteomes" id="UP000249467">
    <property type="component" value="Unassembled WGS sequence"/>
</dbReference>
<accession>A0A2W4Y3B4</accession>
<dbReference type="GO" id="GO:0006355">
    <property type="term" value="P:regulation of DNA-templated transcription"/>
    <property type="evidence" value="ECO:0007669"/>
    <property type="project" value="InterPro"/>
</dbReference>
<evidence type="ECO:0000259" key="1">
    <source>
        <dbReference type="Pfam" id="PF07878"/>
    </source>
</evidence>
<gene>
    <name evidence="2" type="ORF">DCF19_08680</name>
</gene>
<evidence type="ECO:0000313" key="2">
    <source>
        <dbReference type="EMBL" id="PZO41971.1"/>
    </source>
</evidence>
<dbReference type="Pfam" id="PF07878">
    <property type="entry name" value="RHH_5"/>
    <property type="match status" value="1"/>
</dbReference>
<feature type="domain" description="CopG-like ribbon-helix-helix" evidence="1">
    <location>
        <begin position="14"/>
        <end position="48"/>
    </location>
</feature>
<organism evidence="2 3">
    <name type="scientific">Pseudanabaena frigida</name>
    <dbReference type="NCBI Taxonomy" id="945775"/>
    <lineage>
        <taxon>Bacteria</taxon>
        <taxon>Bacillati</taxon>
        <taxon>Cyanobacteriota</taxon>
        <taxon>Cyanophyceae</taxon>
        <taxon>Pseudanabaenales</taxon>
        <taxon>Pseudanabaenaceae</taxon>
        <taxon>Pseudanabaena</taxon>
    </lineage>
</organism>
<evidence type="ECO:0000313" key="3">
    <source>
        <dbReference type="Proteomes" id="UP000249467"/>
    </source>
</evidence>
<dbReference type="EMBL" id="QBML01000009">
    <property type="protein sequence ID" value="PZO41971.1"/>
    <property type="molecule type" value="Genomic_DNA"/>
</dbReference>